<dbReference type="Proteomes" id="UP000813463">
    <property type="component" value="Chromosome 3"/>
</dbReference>
<gene>
    <name evidence="2" type="primary">LOC130469120</name>
</gene>
<reference evidence="1" key="1">
    <citation type="journal article" date="2021" name="Nat. Commun.">
        <title>Genomic analyses provide insights into spinach domestication and the genetic basis of agronomic traits.</title>
        <authorList>
            <person name="Cai X."/>
            <person name="Sun X."/>
            <person name="Xu C."/>
            <person name="Sun H."/>
            <person name="Wang X."/>
            <person name="Ge C."/>
            <person name="Zhang Z."/>
            <person name="Wang Q."/>
            <person name="Fei Z."/>
            <person name="Jiao C."/>
            <person name="Wang Q."/>
        </authorList>
    </citation>
    <scope>NUCLEOTIDE SEQUENCE [LARGE SCALE GENOMIC DNA]</scope>
    <source>
        <strain evidence="1">cv. Varoflay</strain>
    </source>
</reference>
<organism evidence="1 2">
    <name type="scientific">Spinacia oleracea</name>
    <name type="common">Spinach</name>
    <dbReference type="NCBI Taxonomy" id="3562"/>
    <lineage>
        <taxon>Eukaryota</taxon>
        <taxon>Viridiplantae</taxon>
        <taxon>Streptophyta</taxon>
        <taxon>Embryophyta</taxon>
        <taxon>Tracheophyta</taxon>
        <taxon>Spermatophyta</taxon>
        <taxon>Magnoliopsida</taxon>
        <taxon>eudicotyledons</taxon>
        <taxon>Gunneridae</taxon>
        <taxon>Pentapetalae</taxon>
        <taxon>Caryophyllales</taxon>
        <taxon>Chenopodiaceae</taxon>
        <taxon>Chenopodioideae</taxon>
        <taxon>Anserineae</taxon>
        <taxon>Spinacia</taxon>
    </lineage>
</organism>
<keyword evidence="1" id="KW-1185">Reference proteome</keyword>
<reference evidence="2" key="2">
    <citation type="submission" date="2025-08" db="UniProtKB">
        <authorList>
            <consortium name="RefSeq"/>
        </authorList>
    </citation>
    <scope>IDENTIFICATION</scope>
    <source>
        <tissue evidence="2">Leaf</tissue>
    </source>
</reference>
<dbReference type="RefSeq" id="XP_056694068.1">
    <property type="nucleotide sequence ID" value="XM_056838090.1"/>
</dbReference>
<evidence type="ECO:0000313" key="2">
    <source>
        <dbReference type="RefSeq" id="XP_056694068.1"/>
    </source>
</evidence>
<accession>A0ABM3REP4</accession>
<proteinExistence type="predicted"/>
<evidence type="ECO:0000313" key="1">
    <source>
        <dbReference type="Proteomes" id="UP000813463"/>
    </source>
</evidence>
<protein>
    <submittedName>
        <fullName evidence="2">Uncharacterized protein</fullName>
    </submittedName>
</protein>
<name>A0ABM3REP4_SPIOL</name>
<sequence length="267" mass="30508">MKKMENVLKVPVEAIMFVGDDAMVVSTTKRKRCGDGALVQGDVATQVGDIVMMKSISRAVILDDNKFWRAVEECIDVSEPFLRNLMEVADGKPEVGFIYELMTKAKELIRTYYIMDESKCKTFLDIVDSGWHNQLHTSLHSAGAFLNPCIQYNPEVKFLVAIKEDVFNVLEKLLPTPEVRHKITNQVLLFQRATKVFGCNMEKEAQLLLVSSPFLKFHLHHITFAKGLDTLQYQNPIFLHHCRPFSILFKYIPGRANLSILLMKMNL</sequence>
<dbReference type="GeneID" id="130469120"/>